<keyword evidence="4" id="KW-1185">Reference proteome</keyword>
<keyword evidence="2" id="KW-0472">Membrane</keyword>
<gene>
    <name evidence="3" type="ORF">ALO75_03848</name>
</gene>
<sequence length="1270" mass="138506">MRPYLSRLALTDEALMNITPKNDTLPREGLADFESRLKRSIVSAKGDEQKKPDRTATDNEQWPPIEGTAVSVTDKGDMRYERDGQGVVVAASTNPKLYQFLKQLDDLSQSPTQKSQVEKAIADGTPIADRNTELPAWGDIKNFEWQGQLETAEVVTYVKQDGEKVTVSKALTPELFTAAQQMGLSRVTVENRVNNNGREVADENVYVADHDIIKAGTKDELGNGVIEFESRDGKQYVVSEYQNKELYDRVADKSSSGVQGDVQKIRDEHGLGNLDELDILSKPTGVKSDEKDKDSEDLTVVELATKNLMDKYQKLVDDKKVDKDSDVYKLVMAIQAKAGMESGRTITPYIEEPRGAESWRRFDSEGETLTSADMQDILDGNNIDKALTELFANGNGEKDKIGKEYQAEMDSAIEKVSGGDKEALAKDLHDKLVSREFVDYLSDLDKAGKKSEGQSDVARLLSSLELLDPQLAKDAQNELQKNSVMAEVDKLMADPGGIPDEYKELALKDIFSALKQGIKGMADIPRRTQETIEKFINELLQDKTKLSDFSDQMAKVKSGEMTQAQLEENLAGKYVGAEDKEGFKKAIGKLNQSGVFGTAAGFTSLGGAIYMLTAKNGQLADDPLERLAIAKDFITFLGSGAQFEKTGIFDLMTHTKTADLLGLSKSIPEIWGKEGLWGKKIETAQAANNVPDVADGLENRLASVYELDSIRAGSSIGDVMDQIGLINEVNDAGSLSEDVSRELLDEIVTRSGGTPPADYSKYGNLNELAEDLRLNIDQDAVVQSINSQRASVDRPALDAESLNNMAVEVERAASTPVPDSASGSGYASYSDSLYELYDDAVQRFVAQDITPPTREAFAAGIEDQLERNGQPVPAENDRVNLSEMLGSDEIDRESINVMLEADNQPIPADDIVDNMRNSVGQAVAGNAGGAGLVDPQSVAQGVQSAAPEGADKVVSGVSARIAGSVVKVLGVAPDIMSIADIVMGGIAIKDGIKSGSDLAIANGSLQIVSGVAGTAAAGIGIAGLLGPIGAIAGATAPLFLVTAGLGIITGIISVFVDHQKKQKATDKEGQWFKDQAELGFAQDDWGDKLEYGRYSFYEYEGRDAPDDQSIFDYQTEEWKHFQETPQDQGSSMIRLDESSHKDKNGIVGENTNGLPMDVYNKAYYDAHKEEIETIREKWDEWNGKDDIVSKKDFEKILSGGDEKEKAAAEFILSDQGFFDLLDNLWKKDKRDTKISTDDLDTWLKLIDVMDRTPGETVFYEKPKSTVFPGR</sequence>
<comment type="caution">
    <text evidence="3">The sequence shown here is derived from an EMBL/GenBank/DDBJ whole genome shotgun (WGS) entry which is preliminary data.</text>
</comment>
<dbReference type="EMBL" id="LJQC01000990">
    <property type="protein sequence ID" value="KPW89354.1"/>
    <property type="molecule type" value="Genomic_DNA"/>
</dbReference>
<accession>A0A0P9NVZ5</accession>
<keyword evidence="2" id="KW-0812">Transmembrane</keyword>
<evidence type="ECO:0000256" key="2">
    <source>
        <dbReference type="SAM" id="Phobius"/>
    </source>
</evidence>
<organism evidence="3 4">
    <name type="scientific">Pseudomonas syringae pv. coryli</name>
    <dbReference type="NCBI Taxonomy" id="317659"/>
    <lineage>
        <taxon>Bacteria</taxon>
        <taxon>Pseudomonadati</taxon>
        <taxon>Pseudomonadota</taxon>
        <taxon>Gammaproteobacteria</taxon>
        <taxon>Pseudomonadales</taxon>
        <taxon>Pseudomonadaceae</taxon>
        <taxon>Pseudomonas</taxon>
    </lineage>
</organism>
<keyword evidence="2" id="KW-1133">Transmembrane helix</keyword>
<name>A0A0P9NVZ5_9PSED</name>
<dbReference type="PATRIC" id="fig|317659.3.peg.6063"/>
<feature type="transmembrane region" description="Helical" evidence="2">
    <location>
        <begin position="1031"/>
        <end position="1056"/>
    </location>
</feature>
<feature type="region of interest" description="Disordered" evidence="1">
    <location>
        <begin position="41"/>
        <end position="60"/>
    </location>
</feature>
<evidence type="ECO:0000313" key="4">
    <source>
        <dbReference type="Proteomes" id="UP000051335"/>
    </source>
</evidence>
<evidence type="ECO:0000256" key="1">
    <source>
        <dbReference type="SAM" id="MobiDB-lite"/>
    </source>
</evidence>
<reference evidence="3 4" key="1">
    <citation type="submission" date="2015-09" db="EMBL/GenBank/DDBJ databases">
        <title>Genome announcement of multiple Pseudomonas syringae strains.</title>
        <authorList>
            <person name="Thakur S."/>
            <person name="Wang P.W."/>
            <person name="Gong Y."/>
            <person name="Weir B.S."/>
            <person name="Guttman D.S."/>
        </authorList>
    </citation>
    <scope>NUCLEOTIDE SEQUENCE [LARGE SCALE GENOMIC DNA]</scope>
    <source>
        <strain evidence="3 4">ICMP17001</strain>
    </source>
</reference>
<feature type="compositionally biased region" description="Basic and acidic residues" evidence="1">
    <location>
        <begin position="45"/>
        <end position="57"/>
    </location>
</feature>
<protein>
    <submittedName>
        <fullName evidence="3">Uncharacterized protein</fullName>
    </submittedName>
</protein>
<dbReference type="Proteomes" id="UP000051335">
    <property type="component" value="Unassembled WGS sequence"/>
</dbReference>
<evidence type="ECO:0000313" key="3">
    <source>
        <dbReference type="EMBL" id="KPW89354.1"/>
    </source>
</evidence>
<proteinExistence type="predicted"/>
<dbReference type="AlphaFoldDB" id="A0A0P9NVZ5"/>